<evidence type="ECO:0000313" key="2">
    <source>
        <dbReference type="Proteomes" id="UP001174934"/>
    </source>
</evidence>
<dbReference type="Proteomes" id="UP001174934">
    <property type="component" value="Unassembled WGS sequence"/>
</dbReference>
<organism evidence="1 2">
    <name type="scientific">Bombardia bombarda</name>
    <dbReference type="NCBI Taxonomy" id="252184"/>
    <lineage>
        <taxon>Eukaryota</taxon>
        <taxon>Fungi</taxon>
        <taxon>Dikarya</taxon>
        <taxon>Ascomycota</taxon>
        <taxon>Pezizomycotina</taxon>
        <taxon>Sordariomycetes</taxon>
        <taxon>Sordariomycetidae</taxon>
        <taxon>Sordariales</taxon>
        <taxon>Lasiosphaeriaceae</taxon>
        <taxon>Bombardia</taxon>
    </lineage>
</organism>
<protein>
    <submittedName>
        <fullName evidence="1">Uncharacterized protein</fullName>
    </submittedName>
</protein>
<comment type="caution">
    <text evidence="1">The sequence shown here is derived from an EMBL/GenBank/DDBJ whole genome shotgun (WGS) entry which is preliminary data.</text>
</comment>
<evidence type="ECO:0000313" key="1">
    <source>
        <dbReference type="EMBL" id="KAK0635432.1"/>
    </source>
</evidence>
<name>A0AA39XJZ8_9PEZI</name>
<dbReference type="AlphaFoldDB" id="A0AA39XJZ8"/>
<dbReference type="EMBL" id="JAULSR010000001">
    <property type="protein sequence ID" value="KAK0635432.1"/>
    <property type="molecule type" value="Genomic_DNA"/>
</dbReference>
<accession>A0AA39XJZ8</accession>
<reference evidence="1" key="1">
    <citation type="submission" date="2023-06" db="EMBL/GenBank/DDBJ databases">
        <title>Genome-scale phylogeny and comparative genomics of the fungal order Sordariales.</title>
        <authorList>
            <consortium name="Lawrence Berkeley National Laboratory"/>
            <person name="Hensen N."/>
            <person name="Bonometti L."/>
            <person name="Westerberg I."/>
            <person name="Brannstrom I.O."/>
            <person name="Guillou S."/>
            <person name="Cros-Aarteil S."/>
            <person name="Calhoun S."/>
            <person name="Haridas S."/>
            <person name="Kuo A."/>
            <person name="Mondo S."/>
            <person name="Pangilinan J."/>
            <person name="Riley R."/>
            <person name="LaButti K."/>
            <person name="Andreopoulos B."/>
            <person name="Lipzen A."/>
            <person name="Chen C."/>
            <person name="Yanf M."/>
            <person name="Daum C."/>
            <person name="Ng V."/>
            <person name="Clum A."/>
            <person name="Steindorff A."/>
            <person name="Ohm R."/>
            <person name="Martin F."/>
            <person name="Silar P."/>
            <person name="Natvig D."/>
            <person name="Lalanne C."/>
            <person name="Gautier V."/>
            <person name="Ament-velasquez S.L."/>
            <person name="Kruys A."/>
            <person name="Hutchinson M.I."/>
            <person name="Powell A.J."/>
            <person name="Barry K."/>
            <person name="Miller A.N."/>
            <person name="Grigoriev I.V."/>
            <person name="Debuchy R."/>
            <person name="Gladieux P."/>
            <person name="Thoren M.H."/>
            <person name="Johannesson H."/>
        </authorList>
    </citation>
    <scope>NUCLEOTIDE SEQUENCE</scope>
    <source>
        <strain evidence="1">SMH3391-2</strain>
    </source>
</reference>
<gene>
    <name evidence="1" type="ORF">B0T17DRAFT_612298</name>
</gene>
<sequence length="152" mass="16689">MPTRRLLTAQKFIAVIGTLDPFRPASLSARLPASLDKQGFLQHAGNLGAILAGFPVTAKEYIESDEATNRVTVWATSKAVFRDDAKDGDGEDKDWEFSGEYVLLLTMDETGERITRIVEFLDSKATADVLLGLMERARGNVESKGKRGRVSN</sequence>
<keyword evidence="2" id="KW-1185">Reference proteome</keyword>
<proteinExistence type="predicted"/>